<dbReference type="Pfam" id="PF18927">
    <property type="entry name" value="CrtO"/>
    <property type="match status" value="1"/>
</dbReference>
<evidence type="ECO:0000256" key="12">
    <source>
        <dbReference type="ARBA" id="ARBA00025324"/>
    </source>
</evidence>
<keyword evidence="2" id="KW-1003">Cell membrane</keyword>
<sequence>MSSFPVSLRGVLVALLATALGAGGVAAAWVFIGPTGFAFAWITHFLLMGWISAIITSEVQVPHYGWLRVREREVQLYRALGVRLFGRLLDAIGWNRLIAKERGFDGTREGLKGLDQHTRRSESSHIICLLITLTLSLAVLATGSWAGAIWLTALGIPLHLYPALLQRLIRARIQAVPAKY</sequence>
<keyword evidence="7 13" id="KW-0472">Membrane</keyword>
<dbReference type="AlphaFoldDB" id="A0A6G8KYT3"/>
<comment type="pathway">
    <text evidence="9">Carotenoid biosynthesis; staphyloxanthin biosynthesis; staphyloxanthin from farnesyl diphosphate: step 5/5.</text>
</comment>
<evidence type="ECO:0000256" key="10">
    <source>
        <dbReference type="ARBA" id="ARBA00023603"/>
    </source>
</evidence>
<dbReference type="Proteomes" id="UP000501518">
    <property type="component" value="Chromosome"/>
</dbReference>
<comment type="similarity">
    <text evidence="10">Belongs to the acyltransferase CrtO family.</text>
</comment>
<keyword evidence="8" id="KW-0012">Acyltransferase</keyword>
<keyword evidence="5" id="KW-0732">Signal</keyword>
<dbReference type="InterPro" id="IPR044021">
    <property type="entry name" value="CrtO"/>
</dbReference>
<proteinExistence type="inferred from homology"/>
<evidence type="ECO:0000256" key="5">
    <source>
        <dbReference type="ARBA" id="ARBA00022729"/>
    </source>
</evidence>
<evidence type="ECO:0000256" key="3">
    <source>
        <dbReference type="ARBA" id="ARBA00022679"/>
    </source>
</evidence>
<evidence type="ECO:0000256" key="13">
    <source>
        <dbReference type="SAM" id="Phobius"/>
    </source>
</evidence>
<evidence type="ECO:0000256" key="4">
    <source>
        <dbReference type="ARBA" id="ARBA00022692"/>
    </source>
</evidence>
<protein>
    <recommendedName>
        <fullName evidence="11">Glycosyl-4,4'-diaponeurosporenoate acyltransferase</fullName>
    </recommendedName>
</protein>
<evidence type="ECO:0000256" key="1">
    <source>
        <dbReference type="ARBA" id="ARBA00004162"/>
    </source>
</evidence>
<comment type="function">
    <text evidence="12">Catalyzes the acylation of glycosyl-4,4'-diaponeurosporenoate, i.e. the esterification of glucose at the C6'' position with the carboxyl group of the C(15) fatty acid 12-methyltetradecanoic acid, to yield staphyloxanthin. This is the last step in the biosynthesis of this orange pigment, present in most staphylococci strains.</text>
</comment>
<keyword evidence="3" id="KW-0808">Transferase</keyword>
<keyword evidence="4 13" id="KW-0812">Transmembrane</keyword>
<evidence type="ECO:0000256" key="6">
    <source>
        <dbReference type="ARBA" id="ARBA00022989"/>
    </source>
</evidence>
<name>A0A6G8KYT3_9MICO</name>
<evidence type="ECO:0000256" key="7">
    <source>
        <dbReference type="ARBA" id="ARBA00023136"/>
    </source>
</evidence>
<feature type="transmembrane region" description="Helical" evidence="13">
    <location>
        <begin position="37"/>
        <end position="55"/>
    </location>
</feature>
<keyword evidence="6 13" id="KW-1133">Transmembrane helix</keyword>
<evidence type="ECO:0000256" key="11">
    <source>
        <dbReference type="ARBA" id="ARBA00023667"/>
    </source>
</evidence>
<feature type="transmembrane region" description="Helical" evidence="13">
    <location>
        <begin position="147"/>
        <end position="165"/>
    </location>
</feature>
<reference evidence="14 15" key="1">
    <citation type="submission" date="2019-02" db="EMBL/GenBank/DDBJ databases">
        <title>Complete Genome Sequence and Methylome Analysis of Brevibacterium luteolum NEB1784.</title>
        <authorList>
            <person name="Fomenkov A."/>
            <person name="Roberts R.J."/>
        </authorList>
    </citation>
    <scope>NUCLEOTIDE SEQUENCE [LARGE SCALE GENOMIC DNA]</scope>
    <source>
        <strain evidence="14 15">NEB1784</strain>
    </source>
</reference>
<accession>A0A6G8KYT3</accession>
<dbReference type="KEGG" id="blut:EW640_10500"/>
<organism evidence="14 15">
    <name type="scientific">Brevibacterium luteolum</name>
    <dbReference type="NCBI Taxonomy" id="199591"/>
    <lineage>
        <taxon>Bacteria</taxon>
        <taxon>Bacillati</taxon>
        <taxon>Actinomycetota</taxon>
        <taxon>Actinomycetes</taxon>
        <taxon>Micrococcales</taxon>
        <taxon>Brevibacteriaceae</taxon>
        <taxon>Brevibacterium</taxon>
    </lineage>
</organism>
<evidence type="ECO:0000256" key="8">
    <source>
        <dbReference type="ARBA" id="ARBA00023315"/>
    </source>
</evidence>
<dbReference type="EMBL" id="CP035810">
    <property type="protein sequence ID" value="QIN29660.1"/>
    <property type="molecule type" value="Genomic_DNA"/>
</dbReference>
<gene>
    <name evidence="14" type="ORF">EW640_10500</name>
</gene>
<evidence type="ECO:0000313" key="15">
    <source>
        <dbReference type="Proteomes" id="UP000501518"/>
    </source>
</evidence>
<dbReference type="GO" id="GO:0005886">
    <property type="term" value="C:plasma membrane"/>
    <property type="evidence" value="ECO:0007669"/>
    <property type="project" value="UniProtKB-SubCell"/>
</dbReference>
<evidence type="ECO:0000313" key="14">
    <source>
        <dbReference type="EMBL" id="QIN29660.1"/>
    </source>
</evidence>
<dbReference type="GO" id="GO:0016746">
    <property type="term" value="F:acyltransferase activity"/>
    <property type="evidence" value="ECO:0007669"/>
    <property type="project" value="UniProtKB-KW"/>
</dbReference>
<evidence type="ECO:0000256" key="2">
    <source>
        <dbReference type="ARBA" id="ARBA00022475"/>
    </source>
</evidence>
<evidence type="ECO:0000256" key="9">
    <source>
        <dbReference type="ARBA" id="ARBA00023588"/>
    </source>
</evidence>
<comment type="subcellular location">
    <subcellularLocation>
        <location evidence="1">Cell membrane</location>
        <topology evidence="1">Single-pass membrane protein</topology>
    </subcellularLocation>
</comment>
<dbReference type="UniPathway" id="UPA00029">
    <property type="reaction ID" value="UER00560"/>
</dbReference>